<comment type="catalytic activity">
    <reaction evidence="1">
        <text>ATP + protein L-histidine = ADP + protein N-phospho-L-histidine.</text>
        <dbReference type="EC" id="2.7.13.3"/>
    </reaction>
</comment>
<keyword evidence="21" id="KW-1185">Reference proteome</keyword>
<keyword evidence="14 18" id="KW-1133">Transmembrane helix</keyword>
<dbReference type="OrthoDB" id="9813151at2"/>
<dbReference type="InterPro" id="IPR035965">
    <property type="entry name" value="PAS-like_dom_sf"/>
</dbReference>
<dbReference type="FunFam" id="1.10.287.130:FF:000001">
    <property type="entry name" value="Two-component sensor histidine kinase"/>
    <property type="match status" value="1"/>
</dbReference>
<dbReference type="InterPro" id="IPR000014">
    <property type="entry name" value="PAS"/>
</dbReference>
<keyword evidence="13" id="KW-0067">ATP-binding</keyword>
<keyword evidence="7" id="KW-0597">Phosphoprotein</keyword>
<protein>
    <recommendedName>
        <fullName evidence="4">Phosphate regulon sensor protein PhoR</fullName>
        <ecNumber evidence="3">2.7.13.3</ecNumber>
    </recommendedName>
</protein>
<dbReference type="GO" id="GO:0005524">
    <property type="term" value="F:ATP binding"/>
    <property type="evidence" value="ECO:0007669"/>
    <property type="project" value="UniProtKB-KW"/>
</dbReference>
<dbReference type="InterPro" id="IPR003661">
    <property type="entry name" value="HisK_dim/P_dom"/>
</dbReference>
<evidence type="ECO:0000256" key="2">
    <source>
        <dbReference type="ARBA" id="ARBA00004236"/>
    </source>
</evidence>
<dbReference type="PROSITE" id="PS50109">
    <property type="entry name" value="HIS_KIN"/>
    <property type="match status" value="1"/>
</dbReference>
<dbReference type="InterPro" id="IPR036097">
    <property type="entry name" value="HisK_dim/P_sf"/>
</dbReference>
<dbReference type="Pfam" id="PF11808">
    <property type="entry name" value="PhoR"/>
    <property type="match status" value="1"/>
</dbReference>
<evidence type="ECO:0000256" key="5">
    <source>
        <dbReference type="ARBA" id="ARBA00022448"/>
    </source>
</evidence>
<dbReference type="EC" id="2.7.13.3" evidence="3"/>
<evidence type="ECO:0000256" key="11">
    <source>
        <dbReference type="ARBA" id="ARBA00022741"/>
    </source>
</evidence>
<dbReference type="GO" id="GO:0004721">
    <property type="term" value="F:phosphoprotein phosphatase activity"/>
    <property type="evidence" value="ECO:0007669"/>
    <property type="project" value="InterPro"/>
</dbReference>
<keyword evidence="15" id="KW-0902">Two-component regulatory system</keyword>
<keyword evidence="6" id="KW-1003">Cell membrane</keyword>
<accession>A0A4Q8CYC7</accession>
<keyword evidence="10 18" id="KW-0812">Transmembrane</keyword>
<keyword evidence="8" id="KW-0592">Phosphate transport</keyword>
<dbReference type="PANTHER" id="PTHR45453:SF1">
    <property type="entry name" value="PHOSPHATE REGULON SENSOR PROTEIN PHOR"/>
    <property type="match status" value="1"/>
</dbReference>
<feature type="transmembrane region" description="Helical" evidence="18">
    <location>
        <begin position="7"/>
        <end position="28"/>
    </location>
</feature>
<dbReference type="Gene3D" id="1.10.287.130">
    <property type="match status" value="1"/>
</dbReference>
<dbReference type="SMART" id="SM00387">
    <property type="entry name" value="HATPase_c"/>
    <property type="match status" value="1"/>
</dbReference>
<dbReference type="InterPro" id="IPR050351">
    <property type="entry name" value="BphY/WalK/GraS-like"/>
</dbReference>
<dbReference type="CDD" id="cd00130">
    <property type="entry name" value="PAS"/>
    <property type="match status" value="1"/>
</dbReference>
<sequence length="433" mass="48418">MVSSNPWPRFLAQTLALFTVIALTGFIFGVLPEALLVALVCFLVYHGVNFYRLERWLRVSRKSRPPELSGVWRALADSIVRRHGHYRQRQQYLVALMDRLSDSVKAMPDGTIILSESGEMLWWNELAARYLGLQWPRDRFLRIGNLIRHPDFAEHIVAGELNAAVRIPAPRNSRRTLEIRLGAYGSAQHLLLVRDLTQIHRLETMRRDFVGNITHELRTPLTVLRGMSEEIASMESPDAESLVRPAQLMEQQIDRMSRLIEDLLLLSRLETEASSKASTAVDIPAVLDDVLKEAESLSGGRHRIQSQIDRELMIRGDEDELRSAFSNLLANAVSYTGENGIVDVQWFQAGGKACLAVADTGPGIAPHHIPRLTERFYRADSGRSAKSGGTGLGLAIVKHVLSRHDAELEINSTVGEGSTFTAVFPHGHGYELQ</sequence>
<dbReference type="SMART" id="SM00388">
    <property type="entry name" value="HisKA"/>
    <property type="match status" value="1"/>
</dbReference>
<evidence type="ECO:0000256" key="12">
    <source>
        <dbReference type="ARBA" id="ARBA00022777"/>
    </source>
</evidence>
<comment type="function">
    <text evidence="17">Member of the two-component regulatory system PhoR/PhoB involved in the phosphate regulon genes expression. PhoR may function as a membrane-associated protein kinase that phosphorylates PhoB in response to environmental signals.</text>
</comment>
<dbReference type="GO" id="GO:0016036">
    <property type="term" value="P:cellular response to phosphate starvation"/>
    <property type="evidence" value="ECO:0007669"/>
    <property type="project" value="TreeGrafter"/>
</dbReference>
<dbReference type="GO" id="GO:0005886">
    <property type="term" value="C:plasma membrane"/>
    <property type="evidence" value="ECO:0007669"/>
    <property type="project" value="UniProtKB-SubCell"/>
</dbReference>
<dbReference type="RefSeq" id="WP_130502308.1">
    <property type="nucleotide sequence ID" value="NZ_SHLI01000001.1"/>
</dbReference>
<dbReference type="EMBL" id="SHLI01000001">
    <property type="protein sequence ID" value="RZU97954.1"/>
    <property type="molecule type" value="Genomic_DNA"/>
</dbReference>
<dbReference type="PRINTS" id="PR00344">
    <property type="entry name" value="BCTRLSENSOR"/>
</dbReference>
<dbReference type="InterPro" id="IPR004358">
    <property type="entry name" value="Sig_transdc_His_kin-like_C"/>
</dbReference>
<evidence type="ECO:0000256" key="8">
    <source>
        <dbReference type="ARBA" id="ARBA00022592"/>
    </source>
</evidence>
<evidence type="ECO:0000256" key="9">
    <source>
        <dbReference type="ARBA" id="ARBA00022679"/>
    </source>
</evidence>
<dbReference type="SUPFAM" id="SSF55874">
    <property type="entry name" value="ATPase domain of HSP90 chaperone/DNA topoisomerase II/histidine kinase"/>
    <property type="match status" value="1"/>
</dbReference>
<evidence type="ECO:0000256" key="6">
    <source>
        <dbReference type="ARBA" id="ARBA00022475"/>
    </source>
</evidence>
<evidence type="ECO:0000256" key="15">
    <source>
        <dbReference type="ARBA" id="ARBA00023012"/>
    </source>
</evidence>
<dbReference type="InterPro" id="IPR036890">
    <property type="entry name" value="HATPase_C_sf"/>
</dbReference>
<evidence type="ECO:0000256" key="4">
    <source>
        <dbReference type="ARBA" id="ARBA00019665"/>
    </source>
</evidence>
<comment type="subcellular location">
    <subcellularLocation>
        <location evidence="2">Cell membrane</location>
    </subcellularLocation>
</comment>
<dbReference type="Proteomes" id="UP000292298">
    <property type="component" value="Unassembled WGS sequence"/>
</dbReference>
<evidence type="ECO:0000256" key="3">
    <source>
        <dbReference type="ARBA" id="ARBA00012438"/>
    </source>
</evidence>
<evidence type="ECO:0000256" key="10">
    <source>
        <dbReference type="ARBA" id="ARBA00022692"/>
    </source>
</evidence>
<keyword evidence="16 18" id="KW-0472">Membrane</keyword>
<dbReference type="NCBIfam" id="NF008235">
    <property type="entry name" value="PRK11006.1"/>
    <property type="match status" value="1"/>
</dbReference>
<evidence type="ECO:0000256" key="1">
    <source>
        <dbReference type="ARBA" id="ARBA00000085"/>
    </source>
</evidence>
<evidence type="ECO:0000256" key="18">
    <source>
        <dbReference type="SAM" id="Phobius"/>
    </source>
</evidence>
<dbReference type="GO" id="GO:0000155">
    <property type="term" value="F:phosphorelay sensor kinase activity"/>
    <property type="evidence" value="ECO:0007669"/>
    <property type="project" value="InterPro"/>
</dbReference>
<dbReference type="InterPro" id="IPR014310">
    <property type="entry name" value="Sig_transdc_His_kinase_PhoR"/>
</dbReference>
<dbReference type="InterPro" id="IPR005467">
    <property type="entry name" value="His_kinase_dom"/>
</dbReference>
<evidence type="ECO:0000313" key="20">
    <source>
        <dbReference type="EMBL" id="RZU97954.1"/>
    </source>
</evidence>
<feature type="transmembrane region" description="Helical" evidence="18">
    <location>
        <begin position="34"/>
        <end position="53"/>
    </location>
</feature>
<keyword evidence="9" id="KW-0808">Transferase</keyword>
<dbReference type="CDD" id="cd00082">
    <property type="entry name" value="HisKA"/>
    <property type="match status" value="1"/>
</dbReference>
<reference evidence="20 21" key="1">
    <citation type="submission" date="2019-02" db="EMBL/GenBank/DDBJ databases">
        <title>Genomic Encyclopedia of Type Strains, Phase IV (KMG-IV): sequencing the most valuable type-strain genomes for metagenomic binning, comparative biology and taxonomic classification.</title>
        <authorList>
            <person name="Goeker M."/>
        </authorList>
    </citation>
    <scope>NUCLEOTIDE SEQUENCE [LARGE SCALE GENOMIC DNA]</scope>
    <source>
        <strain evidence="20 21">DSM 21056</strain>
    </source>
</reference>
<dbReference type="InterPro" id="IPR003594">
    <property type="entry name" value="HATPase_dom"/>
</dbReference>
<dbReference type="Gene3D" id="3.30.565.10">
    <property type="entry name" value="Histidine kinase-like ATPase, C-terminal domain"/>
    <property type="match status" value="1"/>
</dbReference>
<dbReference type="NCBIfam" id="TIGR02966">
    <property type="entry name" value="phoR_proteo"/>
    <property type="match status" value="1"/>
</dbReference>
<gene>
    <name evidence="20" type="ORF">EV698_0190</name>
</gene>
<dbReference type="SUPFAM" id="SSF55785">
    <property type="entry name" value="PYP-like sensor domain (PAS domain)"/>
    <property type="match status" value="1"/>
</dbReference>
<evidence type="ECO:0000256" key="16">
    <source>
        <dbReference type="ARBA" id="ARBA00023136"/>
    </source>
</evidence>
<dbReference type="Pfam" id="PF00512">
    <property type="entry name" value="HisKA"/>
    <property type="match status" value="1"/>
</dbReference>
<evidence type="ECO:0000313" key="21">
    <source>
        <dbReference type="Proteomes" id="UP000292298"/>
    </source>
</evidence>
<dbReference type="Pfam" id="PF02518">
    <property type="entry name" value="HATPase_c"/>
    <property type="match status" value="1"/>
</dbReference>
<name>A0A4Q8CYC7_9GAMM</name>
<keyword evidence="11" id="KW-0547">Nucleotide-binding</keyword>
<proteinExistence type="predicted"/>
<dbReference type="FunFam" id="3.30.565.10:FF:000006">
    <property type="entry name" value="Sensor histidine kinase WalK"/>
    <property type="match status" value="1"/>
</dbReference>
<comment type="caution">
    <text evidence="20">The sequence shown here is derived from an EMBL/GenBank/DDBJ whole genome shotgun (WGS) entry which is preliminary data.</text>
</comment>
<evidence type="ECO:0000256" key="13">
    <source>
        <dbReference type="ARBA" id="ARBA00022840"/>
    </source>
</evidence>
<evidence type="ECO:0000259" key="19">
    <source>
        <dbReference type="PROSITE" id="PS50109"/>
    </source>
</evidence>
<keyword evidence="12 20" id="KW-0418">Kinase</keyword>
<dbReference type="GO" id="GO:0006817">
    <property type="term" value="P:phosphate ion transport"/>
    <property type="evidence" value="ECO:0007669"/>
    <property type="project" value="UniProtKB-KW"/>
</dbReference>
<keyword evidence="5" id="KW-0813">Transport</keyword>
<dbReference type="PANTHER" id="PTHR45453">
    <property type="entry name" value="PHOSPHATE REGULON SENSOR PROTEIN PHOR"/>
    <property type="match status" value="1"/>
</dbReference>
<evidence type="ECO:0000256" key="7">
    <source>
        <dbReference type="ARBA" id="ARBA00022553"/>
    </source>
</evidence>
<dbReference type="InterPro" id="IPR021766">
    <property type="entry name" value="PhoR_N"/>
</dbReference>
<feature type="domain" description="Histidine kinase" evidence="19">
    <location>
        <begin position="212"/>
        <end position="428"/>
    </location>
</feature>
<evidence type="ECO:0000256" key="17">
    <source>
        <dbReference type="ARBA" id="ARBA00025207"/>
    </source>
</evidence>
<organism evidence="20 21">
    <name type="scientific">Spiribacter vilamensis</name>
    <dbReference type="NCBI Taxonomy" id="531306"/>
    <lineage>
        <taxon>Bacteria</taxon>
        <taxon>Pseudomonadati</taxon>
        <taxon>Pseudomonadota</taxon>
        <taxon>Gammaproteobacteria</taxon>
        <taxon>Chromatiales</taxon>
        <taxon>Ectothiorhodospiraceae</taxon>
        <taxon>Spiribacter</taxon>
    </lineage>
</organism>
<dbReference type="SUPFAM" id="SSF47384">
    <property type="entry name" value="Homodimeric domain of signal transducing histidine kinase"/>
    <property type="match status" value="1"/>
</dbReference>
<evidence type="ECO:0000256" key="14">
    <source>
        <dbReference type="ARBA" id="ARBA00022989"/>
    </source>
</evidence>
<dbReference type="AlphaFoldDB" id="A0A4Q8CYC7"/>